<dbReference type="HAMAP" id="MF_00454">
    <property type="entry name" value="FluC"/>
    <property type="match status" value="1"/>
</dbReference>
<keyword evidence="13" id="KW-1185">Reference proteome</keyword>
<dbReference type="PANTHER" id="PTHR28259:SF1">
    <property type="entry name" value="FLUORIDE EXPORT PROTEIN 1-RELATED"/>
    <property type="match status" value="1"/>
</dbReference>
<feature type="transmembrane region" description="Helical" evidence="11">
    <location>
        <begin position="5"/>
        <end position="25"/>
    </location>
</feature>
<evidence type="ECO:0000256" key="7">
    <source>
        <dbReference type="ARBA" id="ARBA00023136"/>
    </source>
</evidence>
<keyword evidence="4 11" id="KW-0812">Transmembrane</keyword>
<protein>
    <recommendedName>
        <fullName evidence="11">Fluoride-specific ion channel FluC</fullName>
    </recommendedName>
</protein>
<dbReference type="EMBL" id="AP019860">
    <property type="protein sequence ID" value="BBM85107.1"/>
    <property type="molecule type" value="Genomic_DNA"/>
</dbReference>
<evidence type="ECO:0000256" key="6">
    <source>
        <dbReference type="ARBA" id="ARBA00023065"/>
    </source>
</evidence>
<feature type="binding site" evidence="11">
    <location>
        <position position="81"/>
    </location>
    <ligand>
        <name>Na(+)</name>
        <dbReference type="ChEBI" id="CHEBI:29101"/>
        <note>structural</note>
    </ligand>
</feature>
<evidence type="ECO:0000313" key="12">
    <source>
        <dbReference type="EMBL" id="BBM85107.1"/>
    </source>
</evidence>
<comment type="similarity">
    <text evidence="9 11">Belongs to the fluoride channel Fluc/FEX (TC 1.A.43) family.</text>
</comment>
<keyword evidence="11" id="KW-0915">Sodium</keyword>
<dbReference type="Pfam" id="PF02537">
    <property type="entry name" value="CRCB"/>
    <property type="match status" value="1"/>
</dbReference>
<dbReference type="NCBIfam" id="TIGR00494">
    <property type="entry name" value="crcB"/>
    <property type="match status" value="1"/>
</dbReference>
<gene>
    <name evidence="11" type="primary">fluC</name>
    <name evidence="11" type="synonym">crcB</name>
    <name evidence="12" type="ORF">UABAM_03470</name>
</gene>
<evidence type="ECO:0000256" key="1">
    <source>
        <dbReference type="ARBA" id="ARBA00004651"/>
    </source>
</evidence>
<keyword evidence="11" id="KW-0479">Metal-binding</keyword>
<comment type="function">
    <text evidence="11">Fluoride-specific ion channel. Important for reducing fluoride concentration in the cell, thus reducing its toxicity.</text>
</comment>
<keyword evidence="11" id="KW-0813">Transport</keyword>
<organism evidence="12 13">
    <name type="scientific">Uabimicrobium amorphum</name>
    <dbReference type="NCBI Taxonomy" id="2596890"/>
    <lineage>
        <taxon>Bacteria</taxon>
        <taxon>Pseudomonadati</taxon>
        <taxon>Planctomycetota</taxon>
        <taxon>Candidatus Uabimicrobiia</taxon>
        <taxon>Candidatus Uabimicrobiales</taxon>
        <taxon>Candidatus Uabimicrobiaceae</taxon>
        <taxon>Candidatus Uabimicrobium</taxon>
    </lineage>
</organism>
<keyword evidence="5 11" id="KW-1133">Transmembrane helix</keyword>
<keyword evidence="3" id="KW-0997">Cell inner membrane</keyword>
<accession>A0A5S9IP53</accession>
<feature type="transmembrane region" description="Helical" evidence="11">
    <location>
        <begin position="31"/>
        <end position="53"/>
    </location>
</feature>
<evidence type="ECO:0000313" key="13">
    <source>
        <dbReference type="Proteomes" id="UP000326354"/>
    </source>
</evidence>
<evidence type="ECO:0000256" key="4">
    <source>
        <dbReference type="ARBA" id="ARBA00022692"/>
    </source>
</evidence>
<dbReference type="GO" id="GO:0062054">
    <property type="term" value="F:fluoride channel activity"/>
    <property type="evidence" value="ECO:0007669"/>
    <property type="project" value="UniProtKB-UniRule"/>
</dbReference>
<evidence type="ECO:0000256" key="2">
    <source>
        <dbReference type="ARBA" id="ARBA00022475"/>
    </source>
</evidence>
<evidence type="ECO:0000256" key="9">
    <source>
        <dbReference type="ARBA" id="ARBA00035120"/>
    </source>
</evidence>
<comment type="activity regulation">
    <text evidence="11">Na(+) is not transported, but it plays an essential structural role and its presence is essential for fluoride channel function.</text>
</comment>
<evidence type="ECO:0000256" key="5">
    <source>
        <dbReference type="ARBA" id="ARBA00022989"/>
    </source>
</evidence>
<dbReference type="Proteomes" id="UP000326354">
    <property type="component" value="Chromosome"/>
</dbReference>
<feature type="transmembrane region" description="Helical" evidence="11">
    <location>
        <begin position="100"/>
        <end position="123"/>
    </location>
</feature>
<dbReference type="RefSeq" id="WP_151969227.1">
    <property type="nucleotide sequence ID" value="NZ_AP019860.1"/>
</dbReference>
<reference evidence="12 13" key="1">
    <citation type="submission" date="2019-08" db="EMBL/GenBank/DDBJ databases">
        <title>Complete genome sequence of Candidatus Uab amorphum.</title>
        <authorList>
            <person name="Shiratori T."/>
            <person name="Suzuki S."/>
            <person name="Kakizawa Y."/>
            <person name="Ishida K."/>
        </authorList>
    </citation>
    <scope>NUCLEOTIDE SEQUENCE [LARGE SCALE GENOMIC DNA]</scope>
    <source>
        <strain evidence="12 13">SRT547</strain>
    </source>
</reference>
<dbReference type="OrthoDB" id="9815830at2"/>
<keyword evidence="2 11" id="KW-1003">Cell membrane</keyword>
<name>A0A5S9IP53_UABAM</name>
<comment type="catalytic activity">
    <reaction evidence="10">
        <text>fluoride(in) = fluoride(out)</text>
        <dbReference type="Rhea" id="RHEA:76159"/>
        <dbReference type="ChEBI" id="CHEBI:17051"/>
    </reaction>
    <physiologicalReaction direction="left-to-right" evidence="10">
        <dbReference type="Rhea" id="RHEA:76160"/>
    </physiologicalReaction>
</comment>
<keyword evidence="7 11" id="KW-0472">Membrane</keyword>
<evidence type="ECO:0000256" key="8">
    <source>
        <dbReference type="ARBA" id="ARBA00023303"/>
    </source>
</evidence>
<keyword evidence="8 11" id="KW-0407">Ion channel</keyword>
<dbReference type="GO" id="GO:0005886">
    <property type="term" value="C:plasma membrane"/>
    <property type="evidence" value="ECO:0007669"/>
    <property type="project" value="UniProtKB-SubCell"/>
</dbReference>
<evidence type="ECO:0000256" key="11">
    <source>
        <dbReference type="HAMAP-Rule" id="MF_00454"/>
    </source>
</evidence>
<proteinExistence type="inferred from homology"/>
<dbReference type="InterPro" id="IPR003691">
    <property type="entry name" value="FluC"/>
</dbReference>
<evidence type="ECO:0000256" key="10">
    <source>
        <dbReference type="ARBA" id="ARBA00035585"/>
    </source>
</evidence>
<dbReference type="KEGG" id="uam:UABAM_03470"/>
<dbReference type="AlphaFoldDB" id="A0A5S9IP53"/>
<feature type="binding site" evidence="11">
    <location>
        <position position="78"/>
    </location>
    <ligand>
        <name>Na(+)</name>
        <dbReference type="ChEBI" id="CHEBI:29101"/>
        <note>structural</note>
    </ligand>
</feature>
<comment type="subcellular location">
    <subcellularLocation>
        <location evidence="1 11">Cell membrane</location>
        <topology evidence="1 11">Multi-pass membrane protein</topology>
    </subcellularLocation>
</comment>
<feature type="transmembrane region" description="Helical" evidence="11">
    <location>
        <begin position="74"/>
        <end position="94"/>
    </location>
</feature>
<dbReference type="GO" id="GO:0046872">
    <property type="term" value="F:metal ion binding"/>
    <property type="evidence" value="ECO:0007669"/>
    <property type="project" value="UniProtKB-KW"/>
</dbReference>
<dbReference type="PANTHER" id="PTHR28259">
    <property type="entry name" value="FLUORIDE EXPORT PROTEIN 1-RELATED"/>
    <property type="match status" value="1"/>
</dbReference>
<evidence type="ECO:0000256" key="3">
    <source>
        <dbReference type="ARBA" id="ARBA00022519"/>
    </source>
</evidence>
<keyword evidence="6 11" id="KW-0406">Ion transport</keyword>
<sequence length="128" mass="14230">MKYVFIVGCGGFIGAVLRYVIGLYVTKLCGASLYGTLTVNVIGCFVLGLLMGLNTRTGVGEQFMSPELRLMLQTGLLGALTTFSTFISDIFHLYTKKQIVWMLFVLHLHLVIGFLCFWAAYAWMATNQ</sequence>
<dbReference type="GO" id="GO:0140114">
    <property type="term" value="P:cellular detoxification of fluoride"/>
    <property type="evidence" value="ECO:0007669"/>
    <property type="project" value="UniProtKB-UniRule"/>
</dbReference>